<dbReference type="Proteomes" id="UP000278804">
    <property type="component" value="Chromosome"/>
</dbReference>
<evidence type="ECO:0000259" key="1">
    <source>
        <dbReference type="Pfam" id="PF04991"/>
    </source>
</evidence>
<dbReference type="RefSeq" id="WP_125164571.1">
    <property type="nucleotide sequence ID" value="NZ_CP034234.1"/>
</dbReference>
<accession>A0A3Q8S7U9</accession>
<dbReference type="GO" id="GO:0009100">
    <property type="term" value="P:glycoprotein metabolic process"/>
    <property type="evidence" value="ECO:0007669"/>
    <property type="project" value="UniProtKB-ARBA"/>
</dbReference>
<proteinExistence type="predicted"/>
<evidence type="ECO:0000313" key="2">
    <source>
        <dbReference type="EMBL" id="AZK44398.1"/>
    </source>
</evidence>
<dbReference type="AlphaFoldDB" id="A0A3Q8S7U9"/>
<dbReference type="InterPro" id="IPR052942">
    <property type="entry name" value="LPS_cholinephosphotransferase"/>
</dbReference>
<sequence length="277" mass="33344">MNELQREDYNILVWVKAFCEREKINYFLYAGTLLGAIRHQGFIPWDDDVDIAMEREDFERFDTLMAKELDHNSPYRYQSRIKDKYLAIEYSKVRSDVLKIKETVSKTQKGYEGAWVDIFPMDRVPDDETLRREQFEQVNKYTRLLRIFLLVQETENDKGVKLIVKKTMQFLNEKLYKINVFIPILMKKRYKAMTKYKDVDTTYIGDLSYLYFENYDQFNATLIDRKYIENPVEVLFEDEMFKVPTYSDAVLTRAFGDYMTLPKEEDRKIHRIETLES</sequence>
<protein>
    <submittedName>
        <fullName evidence="2">LicD family protein</fullName>
    </submittedName>
</protein>
<dbReference type="PANTHER" id="PTHR43404:SF2">
    <property type="entry name" value="LIPOPOLYSACCHARIDE CHOLINEPHOSPHOTRANSFERASE LICD"/>
    <property type="match status" value="1"/>
</dbReference>
<gene>
    <name evidence="2" type="ORF">EEI45_06290</name>
</gene>
<feature type="domain" description="LicD/FKTN/FKRP nucleotidyltransferase" evidence="1">
    <location>
        <begin position="19"/>
        <end position="256"/>
    </location>
</feature>
<dbReference type="Pfam" id="PF04991">
    <property type="entry name" value="LicD"/>
    <property type="match status" value="1"/>
</dbReference>
<name>A0A3Q8S7U9_9FIRM</name>
<organism evidence="2 3">
    <name type="scientific">Erysipelothrix piscisicarius</name>
    <dbReference type="NCBI Taxonomy" id="2485784"/>
    <lineage>
        <taxon>Bacteria</taxon>
        <taxon>Bacillati</taxon>
        <taxon>Bacillota</taxon>
        <taxon>Erysipelotrichia</taxon>
        <taxon>Erysipelotrichales</taxon>
        <taxon>Erysipelotrichaceae</taxon>
        <taxon>Erysipelothrix</taxon>
    </lineage>
</organism>
<dbReference type="PANTHER" id="PTHR43404">
    <property type="entry name" value="LIPOPOLYSACCHARIDE CHOLINEPHOSPHOTRANSFERASE LICD"/>
    <property type="match status" value="1"/>
</dbReference>
<evidence type="ECO:0000313" key="3">
    <source>
        <dbReference type="Proteomes" id="UP000278804"/>
    </source>
</evidence>
<dbReference type="EMBL" id="CP034234">
    <property type="protein sequence ID" value="AZK44398.1"/>
    <property type="molecule type" value="Genomic_DNA"/>
</dbReference>
<reference evidence="2 3" key="1">
    <citation type="journal article" date="2020" name="Int. J. Syst. Evol. Microbiol.">
        <title>Description of Erysipelothrix piscisicarius sp. nov., an emergent fish pathogen, and assessment of virulence using a tiger barb (Puntigrus tetrazona) infection model.</title>
        <authorList>
            <person name="Pomaranski E.K."/>
            <person name="Griffin M.J."/>
            <person name="Camus A.C."/>
            <person name="Armwood A.R."/>
            <person name="Shelley J."/>
            <person name="Waldbieser G.C."/>
            <person name="LaFrentz B.R."/>
            <person name="Garcia J.C."/>
            <person name="Yanong R."/>
            <person name="Soto E."/>
        </authorList>
    </citation>
    <scope>NUCLEOTIDE SEQUENCE [LARGE SCALE GENOMIC DNA]</scope>
    <source>
        <strain evidence="2 3">15TAL0474</strain>
    </source>
</reference>
<dbReference type="InterPro" id="IPR007074">
    <property type="entry name" value="LicD/FKTN/FKRP_NTP_transf"/>
</dbReference>
<keyword evidence="3" id="KW-1185">Reference proteome</keyword>
<dbReference type="KEGG" id="eri:EEI45_06290"/>